<proteinExistence type="predicted"/>
<feature type="domain" description="Ricin B lectin" evidence="1">
    <location>
        <begin position="580"/>
        <end position="716"/>
    </location>
</feature>
<dbReference type="CDD" id="cd23498">
    <property type="entry name" value="beta-trefoil_Ricin_MTX-like_rpt4"/>
    <property type="match status" value="1"/>
</dbReference>
<dbReference type="Proteomes" id="UP000044625">
    <property type="component" value="Unassembled WGS sequence"/>
</dbReference>
<dbReference type="InterPro" id="IPR035992">
    <property type="entry name" value="Ricin_B-like_lectins"/>
</dbReference>
<dbReference type="Gene3D" id="2.80.10.50">
    <property type="match status" value="3"/>
</dbReference>
<dbReference type="Pfam" id="PF14200">
    <property type="entry name" value="RicinB_lectin_2"/>
    <property type="match status" value="1"/>
</dbReference>
<dbReference type="SUPFAM" id="SSF50370">
    <property type="entry name" value="Ricin B-like lectins"/>
    <property type="match status" value="3"/>
</dbReference>
<gene>
    <name evidence="2" type="ORF">ERS008529_04780</name>
    <name evidence="3" type="ORF">ERS137968_04864</name>
</gene>
<organism evidence="2 5">
    <name type="scientific">Yersinia pekkanenii</name>
    <dbReference type="NCBI Taxonomy" id="1288385"/>
    <lineage>
        <taxon>Bacteria</taxon>
        <taxon>Pseudomonadati</taxon>
        <taxon>Pseudomonadota</taxon>
        <taxon>Gammaproteobacteria</taxon>
        <taxon>Enterobacterales</taxon>
        <taxon>Yersiniaceae</taxon>
        <taxon>Yersinia</taxon>
    </lineage>
</organism>
<reference evidence="5" key="2">
    <citation type="submission" date="2015-03" db="EMBL/GenBank/DDBJ databases">
        <authorList>
            <consortium name="Pathogen Informatics"/>
        </authorList>
    </citation>
    <scope>NUCLEOTIDE SEQUENCE [LARGE SCALE GENOMIC DNA]</scope>
    <source>
        <strain evidence="5">A125KOH2</strain>
    </source>
</reference>
<dbReference type="SMART" id="SM00458">
    <property type="entry name" value="RICIN"/>
    <property type="match status" value="3"/>
</dbReference>
<evidence type="ECO:0000313" key="2">
    <source>
        <dbReference type="EMBL" id="CNI73538.1"/>
    </source>
</evidence>
<feature type="domain" description="Ricin B lectin" evidence="1">
    <location>
        <begin position="284"/>
        <end position="424"/>
    </location>
</feature>
<dbReference type="CDD" id="cd23497">
    <property type="entry name" value="beta-trefoil_Ricin_MTX-like_rpt1-3"/>
    <property type="match status" value="2"/>
</dbReference>
<reference evidence="2" key="3">
    <citation type="submission" date="2015-03" db="EMBL/GenBank/DDBJ databases">
        <authorList>
            <person name="Murphy D."/>
        </authorList>
    </citation>
    <scope>NUCLEOTIDE SEQUENCE [LARGE SCALE GENOMIC DNA]</scope>
    <source>
        <strain evidence="2">A125KOH2</strain>
    </source>
</reference>
<dbReference type="GO" id="GO:0030246">
    <property type="term" value="F:carbohydrate binding"/>
    <property type="evidence" value="ECO:0007669"/>
    <property type="project" value="UniProtKB-KW"/>
</dbReference>
<dbReference type="EMBL" id="CQAZ01000123">
    <property type="protein sequence ID" value="CNI73538.1"/>
    <property type="molecule type" value="Genomic_DNA"/>
</dbReference>
<dbReference type="SUPFAM" id="SSF56399">
    <property type="entry name" value="ADP-ribosylation"/>
    <property type="match status" value="1"/>
</dbReference>
<dbReference type="RefSeq" id="WP_082170908.1">
    <property type="nucleotide sequence ID" value="NZ_CAWMMU010000094.1"/>
</dbReference>
<dbReference type="Proteomes" id="UP000045840">
    <property type="component" value="Unassembled WGS sequence"/>
</dbReference>
<evidence type="ECO:0000313" key="3">
    <source>
        <dbReference type="EMBL" id="CRY69708.1"/>
    </source>
</evidence>
<evidence type="ECO:0000313" key="4">
    <source>
        <dbReference type="Proteomes" id="UP000044625"/>
    </source>
</evidence>
<dbReference type="OrthoDB" id="6446522at2"/>
<keyword evidence="2" id="KW-0430">Lectin</keyword>
<protein>
    <submittedName>
        <fullName evidence="2">Ricin-type beta-trefoil lectin domain</fullName>
    </submittedName>
</protein>
<sequence length="719" mass="83903">MRTVHNVFRADTRDFETVQRQEMEGHGGFRPHVPNPGFVQRNNLTYHFQGVGDIPDSNQDVSASVATTWNFERVVAITMQLIDPNDDPESEHQFDPDSSAYIYDIRPAENFFDLIGSFEMAIYQARSERDSDRVERLSALLEEFSDMDEIVAHNGFGPDRVIRYAELTGEMLNTIPMSELANPQYWEDNGLWTVNDNYNRAYDNDYSNPLPYEPRLIGTPTGYVIGITGEPLRLDEFTPLIYTPLSLRNSHFSHNRHSRSVNVGKVDQPTIPKHKRIAAYFYDTEYYIRSSIKRTAVVDMSQNESGANVYVYQDLGLINQLWRLQYHKDKKAYKIVSSKNPKLCLAWDSYRTETSVVVRQDTGGTDDEFWTIEPTKDGFFTIKSFYSEFEKTWVLDLTNSNTNDRADIKVYPPNNTMAQKWEITSRKLAVLPDGTYQIRSSIHSNAVIQLSKTSDWPNVNIHENLYQPNQVWIFSYIKEKRAYIISSGLKEDRFYLSWDSNHRPENIFGYKKGLYDDQCWIIEETKDGFYVLKSYKDEKKAIDLSYSNINNMTNIQFYPRNNSKAQKWQIEPVNNPIIPDGVYKISTKLNYRKVLDYRQPSFNLVIQDDIKLKTSEWRIVYDYKLKAYRILNENFSNMGIFFQKENSPVKIDNVDSVADDRSYWIIEYDQNKGGYIIRSLVYPSQIFKLNDSTANGTDVLTYYPISLEDNQIWNFIPVK</sequence>
<name>A0A0T9RNJ8_9GAMM</name>
<dbReference type="STRING" id="1288385.ERS137968_04864"/>
<dbReference type="AlphaFoldDB" id="A0A0T9RNJ8"/>
<reference evidence="3 4" key="1">
    <citation type="submission" date="2015-03" db="EMBL/GenBank/DDBJ databases">
        <authorList>
            <consortium name="Pathogen Informatics"/>
            <person name="Murphy D."/>
        </authorList>
    </citation>
    <scope>NUCLEOTIDE SEQUENCE [LARGE SCALE GENOMIC DNA]</scope>
    <source>
        <strain evidence="3">Type strain: CIP110230</strain>
        <strain evidence="4">type strain: CIP110230</strain>
    </source>
</reference>
<feature type="domain" description="Ricin B lectin" evidence="1">
    <location>
        <begin position="434"/>
        <end position="571"/>
    </location>
</feature>
<dbReference type="PROSITE" id="PS50231">
    <property type="entry name" value="RICIN_B_LECTIN"/>
    <property type="match status" value="2"/>
</dbReference>
<dbReference type="InterPro" id="IPR000772">
    <property type="entry name" value="Ricin_B_lectin"/>
</dbReference>
<keyword evidence="4" id="KW-1185">Reference proteome</keyword>
<evidence type="ECO:0000259" key="1">
    <source>
        <dbReference type="SMART" id="SM00458"/>
    </source>
</evidence>
<accession>A0A0T9RNJ8</accession>
<evidence type="ECO:0000313" key="5">
    <source>
        <dbReference type="Proteomes" id="UP000045840"/>
    </source>
</evidence>
<dbReference type="Gene3D" id="3.90.210.10">
    <property type="entry name" value="Heat-Labile Enterotoxin, subunit A"/>
    <property type="match status" value="1"/>
</dbReference>
<dbReference type="EMBL" id="CWJL01000094">
    <property type="protein sequence ID" value="CRY69708.1"/>
    <property type="molecule type" value="Genomic_DNA"/>
</dbReference>